<feature type="region of interest" description="Disordered" evidence="3">
    <location>
        <begin position="75"/>
        <end position="95"/>
    </location>
</feature>
<reference evidence="5" key="1">
    <citation type="submission" date="2017-01" db="EMBL/GenBank/DDBJ databases">
        <title>Comparative genomics of anhydrobiosis in the tardigrade Hypsibius dujardini.</title>
        <authorList>
            <person name="Yoshida Y."/>
            <person name="Koutsovoulos G."/>
            <person name="Laetsch D."/>
            <person name="Stevens L."/>
            <person name="Kumar S."/>
            <person name="Horikawa D."/>
            <person name="Ishino K."/>
            <person name="Komine S."/>
            <person name="Tomita M."/>
            <person name="Blaxter M."/>
            <person name="Arakawa K."/>
        </authorList>
    </citation>
    <scope>NUCLEOTIDE SEQUENCE [LARGE SCALE GENOMIC DNA]</scope>
    <source>
        <strain evidence="5">Z151</strain>
    </source>
</reference>
<feature type="compositionally biased region" description="Basic and acidic residues" evidence="3">
    <location>
        <begin position="402"/>
        <end position="414"/>
    </location>
</feature>
<dbReference type="PANTHER" id="PTHR45973:SF36">
    <property type="entry name" value="CENTRIOLIN"/>
    <property type="match status" value="1"/>
</dbReference>
<evidence type="ECO:0000313" key="4">
    <source>
        <dbReference type="EMBL" id="OWA52148.1"/>
    </source>
</evidence>
<name>A0A9X6NG72_HYPEX</name>
<evidence type="ECO:0000313" key="5">
    <source>
        <dbReference type="Proteomes" id="UP000192578"/>
    </source>
</evidence>
<protein>
    <submittedName>
        <fullName evidence="4">Leucine-rich repeat-containing protein 23</fullName>
    </submittedName>
</protein>
<gene>
    <name evidence="4" type="ORF">BV898_16609</name>
</gene>
<dbReference type="PROSITE" id="PS51450">
    <property type="entry name" value="LRR"/>
    <property type="match status" value="2"/>
</dbReference>
<dbReference type="InterPro" id="IPR050576">
    <property type="entry name" value="Cilia_flagella_integrity"/>
</dbReference>
<evidence type="ECO:0000256" key="3">
    <source>
        <dbReference type="SAM" id="MobiDB-lite"/>
    </source>
</evidence>
<feature type="compositionally biased region" description="Acidic residues" evidence="3">
    <location>
        <begin position="1"/>
        <end position="26"/>
    </location>
</feature>
<feature type="region of interest" description="Disordered" evidence="3">
    <location>
        <begin position="399"/>
        <end position="423"/>
    </location>
</feature>
<sequence length="469" mass="53550">MTEDEPTDSDALTEEETEEENPDGDAEGAHQSPKEGENAELDDGLVHDLAYYVQKIAKNSEETDDAAVEEHDLVFGSDSDNDLEPLQPASGDTFRPRQMRSLQSGMKKSVAFHERRFRICRTVCTAVHKNFINVDALSDFKYLRCVDFGKNYLRDLVPFSDLPFLGTLKLYKNGMGDMRTLKSRTLRFLDISKNKVQSLEGTSLPRISRLKMNFNRIKSLDFLKDQEMKWLRRLELRGNGLKTTAGIRHQFLEELYLAENDIREVEDLEFCPNLKHLHLRDNQIIEVTGFSKRNAKLEYVNLRNNLVTFIDDAVGVCVLPKIKTLVMLDNPVQLEEDFRMVMIARMPTLTTLDKDPVSQYDRDWSIMLLLDCLHHEEADLMVAVGDMIEKFRPVEPSELVESVEKEARHERTSEDAGPVDDADVSRAVRGLSVSPIESLVVLEDDLDRKYWGEEADGLGEDGEGEDEET</sequence>
<evidence type="ECO:0000256" key="2">
    <source>
        <dbReference type="ARBA" id="ARBA00022737"/>
    </source>
</evidence>
<dbReference type="OrthoDB" id="271226at2759"/>
<dbReference type="AlphaFoldDB" id="A0A9X6NG72"/>
<dbReference type="SUPFAM" id="SSF52058">
    <property type="entry name" value="L domain-like"/>
    <property type="match status" value="1"/>
</dbReference>
<dbReference type="Proteomes" id="UP000192578">
    <property type="component" value="Unassembled WGS sequence"/>
</dbReference>
<organism evidence="4 5">
    <name type="scientific">Hypsibius exemplaris</name>
    <name type="common">Freshwater tardigrade</name>
    <dbReference type="NCBI Taxonomy" id="2072580"/>
    <lineage>
        <taxon>Eukaryota</taxon>
        <taxon>Metazoa</taxon>
        <taxon>Ecdysozoa</taxon>
        <taxon>Tardigrada</taxon>
        <taxon>Eutardigrada</taxon>
        <taxon>Parachela</taxon>
        <taxon>Hypsibioidea</taxon>
        <taxon>Hypsibiidae</taxon>
        <taxon>Hypsibius</taxon>
    </lineage>
</organism>
<keyword evidence="1" id="KW-0433">Leucine-rich repeat</keyword>
<dbReference type="InterPro" id="IPR001611">
    <property type="entry name" value="Leu-rich_rpt"/>
</dbReference>
<dbReference type="InterPro" id="IPR032675">
    <property type="entry name" value="LRR_dom_sf"/>
</dbReference>
<dbReference type="Gene3D" id="3.80.10.10">
    <property type="entry name" value="Ribonuclease Inhibitor"/>
    <property type="match status" value="2"/>
</dbReference>
<accession>A0A9X6NG72</accession>
<proteinExistence type="predicted"/>
<dbReference type="Pfam" id="PF14580">
    <property type="entry name" value="LRR_9"/>
    <property type="match status" value="1"/>
</dbReference>
<comment type="caution">
    <text evidence="4">The sequence shown here is derived from an EMBL/GenBank/DDBJ whole genome shotgun (WGS) entry which is preliminary data.</text>
</comment>
<dbReference type="PANTHER" id="PTHR45973">
    <property type="entry name" value="PROTEIN PHOSPHATASE 1 REGULATORY SUBUNIT SDS22-RELATED"/>
    <property type="match status" value="1"/>
</dbReference>
<keyword evidence="2" id="KW-0677">Repeat</keyword>
<evidence type="ECO:0000256" key="1">
    <source>
        <dbReference type="ARBA" id="ARBA00022614"/>
    </source>
</evidence>
<keyword evidence="5" id="KW-1185">Reference proteome</keyword>
<dbReference type="EMBL" id="MTYJ01000253">
    <property type="protein sequence ID" value="OWA52148.1"/>
    <property type="molecule type" value="Genomic_DNA"/>
</dbReference>
<feature type="region of interest" description="Disordered" evidence="3">
    <location>
        <begin position="1"/>
        <end position="43"/>
    </location>
</feature>